<feature type="active site" description="Proton acceptor" evidence="4">
    <location>
        <position position="113"/>
    </location>
</feature>
<dbReference type="AlphaFoldDB" id="A0A397S6Y0"/>
<dbReference type="InParanoid" id="A0A397S6Y0"/>
<feature type="binding site" evidence="4">
    <location>
        <position position="124"/>
    </location>
    <ligand>
        <name>Zn(2+)</name>
        <dbReference type="ChEBI" id="CHEBI:29105"/>
    </ligand>
</feature>
<evidence type="ECO:0000256" key="1">
    <source>
        <dbReference type="ARBA" id="ARBA00012928"/>
    </source>
</evidence>
<dbReference type="SUPFAM" id="SSF52467">
    <property type="entry name" value="DHS-like NAD/FAD-binding domain"/>
    <property type="match status" value="1"/>
</dbReference>
<sequence length="230" mass="26391">MTKIERLKAWIMEAKTLVIFTGAGISTPSGIPDFRSSQDRSFEDILTYGYMIDNKDSFTNYVFKHLYYPFAKPNLAHLYFAELERKGKVTSLVTQNIDDLHMLAGQKRVYPIHGSIHKWYCMKCEKEYDPLKLDHNHANYCSCGGFIRPNITLYGEPLDEAYYHLGLTACQVADLLIVVGSSLNVEPAASMVRYASQRLVIINKDKTKYDRRADLVFHEDIIDVIHKLSL</sequence>
<evidence type="ECO:0000313" key="6">
    <source>
        <dbReference type="EMBL" id="RIA78491.1"/>
    </source>
</evidence>
<feature type="binding site" evidence="4">
    <location>
        <position position="121"/>
    </location>
    <ligand>
        <name>Zn(2+)</name>
        <dbReference type="ChEBI" id="CHEBI:29105"/>
    </ligand>
</feature>
<keyword evidence="4" id="KW-0862">Zinc</keyword>
<dbReference type="Pfam" id="PF02146">
    <property type="entry name" value="SIR2"/>
    <property type="match status" value="1"/>
</dbReference>
<dbReference type="GO" id="GO:0046872">
    <property type="term" value="F:metal ion binding"/>
    <property type="evidence" value="ECO:0007669"/>
    <property type="project" value="UniProtKB-KW"/>
</dbReference>
<dbReference type="EC" id="2.3.1.286" evidence="1"/>
<evidence type="ECO:0000259" key="5">
    <source>
        <dbReference type="PROSITE" id="PS50305"/>
    </source>
</evidence>
<organism evidence="6 7">
    <name type="scientific">Anaeroplasma bactoclasticum</name>
    <dbReference type="NCBI Taxonomy" id="2088"/>
    <lineage>
        <taxon>Bacteria</taxon>
        <taxon>Bacillati</taxon>
        <taxon>Mycoplasmatota</taxon>
        <taxon>Mollicutes</taxon>
        <taxon>Anaeroplasmatales</taxon>
        <taxon>Anaeroplasmataceae</taxon>
        <taxon>Anaeroplasma</taxon>
    </lineage>
</organism>
<dbReference type="PANTHER" id="PTHR11085:SF4">
    <property type="entry name" value="NAD-DEPENDENT PROTEIN DEACYLASE"/>
    <property type="match status" value="1"/>
</dbReference>
<dbReference type="InterPro" id="IPR050134">
    <property type="entry name" value="NAD-dep_sirtuin_deacylases"/>
</dbReference>
<keyword evidence="7" id="KW-1185">Reference proteome</keyword>
<evidence type="ECO:0000256" key="3">
    <source>
        <dbReference type="ARBA" id="ARBA00023027"/>
    </source>
</evidence>
<keyword evidence="4" id="KW-0479">Metal-binding</keyword>
<dbReference type="GO" id="GO:0017136">
    <property type="term" value="F:histone deacetylase activity, NAD-dependent"/>
    <property type="evidence" value="ECO:0007669"/>
    <property type="project" value="TreeGrafter"/>
</dbReference>
<dbReference type="PANTHER" id="PTHR11085">
    <property type="entry name" value="NAD-DEPENDENT PROTEIN DEACYLASE SIRTUIN-5, MITOCHONDRIAL-RELATED"/>
    <property type="match status" value="1"/>
</dbReference>
<evidence type="ECO:0000313" key="7">
    <source>
        <dbReference type="Proteomes" id="UP000266506"/>
    </source>
</evidence>
<dbReference type="Gene3D" id="2.20.28.200">
    <property type="match status" value="1"/>
</dbReference>
<dbReference type="RefSeq" id="WP_119015239.1">
    <property type="nucleotide sequence ID" value="NZ_QXEV01000001.1"/>
</dbReference>
<protein>
    <recommendedName>
        <fullName evidence="1">protein acetyllysine N-acetyltransferase</fullName>
        <ecNumber evidence="1">2.3.1.286</ecNumber>
    </recommendedName>
</protein>
<dbReference type="InterPro" id="IPR029035">
    <property type="entry name" value="DHS-like_NAD/FAD-binding_dom"/>
</dbReference>
<feature type="binding site" evidence="4">
    <location>
        <position position="143"/>
    </location>
    <ligand>
        <name>Zn(2+)</name>
        <dbReference type="ChEBI" id="CHEBI:29105"/>
    </ligand>
</feature>
<gene>
    <name evidence="6" type="ORF">EI71_00052</name>
</gene>
<dbReference type="InterPro" id="IPR003000">
    <property type="entry name" value="Sirtuin"/>
</dbReference>
<dbReference type="InterPro" id="IPR026590">
    <property type="entry name" value="Ssirtuin_cat_dom"/>
</dbReference>
<dbReference type="GO" id="GO:0070403">
    <property type="term" value="F:NAD+ binding"/>
    <property type="evidence" value="ECO:0007669"/>
    <property type="project" value="InterPro"/>
</dbReference>
<dbReference type="NCBIfam" id="NF001752">
    <property type="entry name" value="PRK00481.1-1"/>
    <property type="match status" value="1"/>
</dbReference>
<feature type="domain" description="Deacetylase sirtuin-type" evidence="5">
    <location>
        <begin position="1"/>
        <end position="230"/>
    </location>
</feature>
<evidence type="ECO:0000256" key="4">
    <source>
        <dbReference type="PROSITE-ProRule" id="PRU00236"/>
    </source>
</evidence>
<comment type="caution">
    <text evidence="6">The sequence shown here is derived from an EMBL/GenBank/DDBJ whole genome shotgun (WGS) entry which is preliminary data.</text>
</comment>
<evidence type="ECO:0000256" key="2">
    <source>
        <dbReference type="ARBA" id="ARBA00022679"/>
    </source>
</evidence>
<keyword evidence="2" id="KW-0808">Transferase</keyword>
<feature type="binding site" evidence="4">
    <location>
        <position position="141"/>
    </location>
    <ligand>
        <name>Zn(2+)</name>
        <dbReference type="ChEBI" id="CHEBI:29105"/>
    </ligand>
</feature>
<dbReference type="Gene3D" id="3.40.50.1220">
    <property type="entry name" value="TPP-binding domain"/>
    <property type="match status" value="1"/>
</dbReference>
<reference evidence="6 7" key="1">
    <citation type="submission" date="2018-08" db="EMBL/GenBank/DDBJ databases">
        <title>Genomic Encyclopedia of Archaeal and Bacterial Type Strains, Phase II (KMG-II): from individual species to whole genera.</title>
        <authorList>
            <person name="Goeker M."/>
        </authorList>
    </citation>
    <scope>NUCLEOTIDE SEQUENCE [LARGE SCALE GENOMIC DNA]</scope>
    <source>
        <strain evidence="6 7">ATCC 27112</strain>
    </source>
</reference>
<keyword evidence="3" id="KW-0520">NAD</keyword>
<proteinExistence type="predicted"/>
<dbReference type="OrthoDB" id="9800582at2"/>
<dbReference type="Proteomes" id="UP000266506">
    <property type="component" value="Unassembled WGS sequence"/>
</dbReference>
<dbReference type="PROSITE" id="PS50305">
    <property type="entry name" value="SIRTUIN"/>
    <property type="match status" value="1"/>
</dbReference>
<dbReference type="CDD" id="cd01407">
    <property type="entry name" value="SIR2-fam"/>
    <property type="match status" value="1"/>
</dbReference>
<dbReference type="EMBL" id="QXEV01000001">
    <property type="protein sequence ID" value="RIA78491.1"/>
    <property type="molecule type" value="Genomic_DNA"/>
</dbReference>
<name>A0A397S6Y0_9MOLU</name>
<dbReference type="FunCoup" id="A0A397S6Y0">
    <property type="interactions" value="262"/>
</dbReference>
<accession>A0A397S6Y0</accession>